<reference evidence="2" key="1">
    <citation type="submission" date="2020-01" db="EMBL/GenBank/DDBJ databases">
        <title>Draft genome sequence of the Termite Coptotermes fromosanus.</title>
        <authorList>
            <person name="Itakura S."/>
            <person name="Yosikawa Y."/>
            <person name="Umezawa K."/>
        </authorList>
    </citation>
    <scope>NUCLEOTIDE SEQUENCE [LARGE SCALE GENOMIC DNA]</scope>
</reference>
<dbReference type="OrthoDB" id="10051804at2759"/>
<keyword evidence="2" id="KW-1185">Reference proteome</keyword>
<dbReference type="InParanoid" id="A0A6L2PN66"/>
<feature type="non-terminal residue" evidence="1">
    <location>
        <position position="1"/>
    </location>
</feature>
<accession>A0A6L2PN66</accession>
<dbReference type="PANTHER" id="PTHR33964">
    <property type="entry name" value="RE45066P-RELATED"/>
    <property type="match status" value="1"/>
</dbReference>
<evidence type="ECO:0000313" key="1">
    <source>
        <dbReference type="EMBL" id="GFG32950.1"/>
    </source>
</evidence>
<evidence type="ECO:0000313" key="2">
    <source>
        <dbReference type="Proteomes" id="UP000502823"/>
    </source>
</evidence>
<dbReference type="AlphaFoldDB" id="A0A6L2PN66"/>
<name>A0A6L2PN66_COPFO</name>
<comment type="caution">
    <text evidence="1">The sequence shown here is derived from an EMBL/GenBank/DDBJ whole genome shotgun (WGS) entry which is preliminary data.</text>
</comment>
<proteinExistence type="predicted"/>
<organism evidence="1 2">
    <name type="scientific">Coptotermes formosanus</name>
    <name type="common">Formosan subterranean termite</name>
    <dbReference type="NCBI Taxonomy" id="36987"/>
    <lineage>
        <taxon>Eukaryota</taxon>
        <taxon>Metazoa</taxon>
        <taxon>Ecdysozoa</taxon>
        <taxon>Arthropoda</taxon>
        <taxon>Hexapoda</taxon>
        <taxon>Insecta</taxon>
        <taxon>Pterygota</taxon>
        <taxon>Neoptera</taxon>
        <taxon>Polyneoptera</taxon>
        <taxon>Dictyoptera</taxon>
        <taxon>Blattodea</taxon>
        <taxon>Blattoidea</taxon>
        <taxon>Termitoidae</taxon>
        <taxon>Rhinotermitidae</taxon>
        <taxon>Coptotermes</taxon>
    </lineage>
</organism>
<dbReference type="Proteomes" id="UP000502823">
    <property type="component" value="Unassembled WGS sequence"/>
</dbReference>
<protein>
    <submittedName>
        <fullName evidence="1">Uncharacterized protein</fullName>
    </submittedName>
</protein>
<sequence>FPAVGGNDICDKDRKHLDTCFQKLPSLMSRDSTTGIPSSKKAVEGACNAFKTGMQCFDSYAATCLNGDERQVMNRNVAGARHAFSYLCDDPSFQTEYLRYTSCYRKVSKDWDFCANSSLERVNNSPTKAFDICCANHAFLDCVFEEGEKKCQHEAAVFLRRIAAILANVRVYDTACKTKGATPDRCSAAEWPPTLLVTVSILITPLTTGVFGRS</sequence>
<dbReference type="PANTHER" id="PTHR33964:SF2">
    <property type="entry name" value="IP09356P"/>
    <property type="match status" value="1"/>
</dbReference>
<gene>
    <name evidence="1" type="ORF">Cfor_05509</name>
</gene>
<dbReference type="EMBL" id="BLKM01000391">
    <property type="protein sequence ID" value="GFG32950.1"/>
    <property type="molecule type" value="Genomic_DNA"/>
</dbReference>